<keyword evidence="5 9" id="KW-0067">ATP-binding</keyword>
<dbReference type="PANTHER" id="PTHR43740:SF2">
    <property type="entry name" value="LEUCINE--TRNA LIGASE, MITOCHONDRIAL"/>
    <property type="match status" value="1"/>
</dbReference>
<dbReference type="HAMAP" id="MF_00049_B">
    <property type="entry name" value="Leu_tRNA_synth_B"/>
    <property type="match status" value="1"/>
</dbReference>
<dbReference type="PANTHER" id="PTHR43740">
    <property type="entry name" value="LEUCYL-TRNA SYNTHETASE"/>
    <property type="match status" value="1"/>
</dbReference>
<evidence type="ECO:0000256" key="2">
    <source>
        <dbReference type="ARBA" id="ARBA00022490"/>
    </source>
</evidence>
<keyword evidence="3 9" id="KW-0436">Ligase</keyword>
<comment type="caution">
    <text evidence="15">The sequence shown here is derived from an EMBL/GenBank/DDBJ whole genome shotgun (WGS) entry which is preliminary data.</text>
</comment>
<evidence type="ECO:0000256" key="7">
    <source>
        <dbReference type="ARBA" id="ARBA00023146"/>
    </source>
</evidence>
<evidence type="ECO:0000313" key="16">
    <source>
        <dbReference type="Proteomes" id="UP000177354"/>
    </source>
</evidence>
<evidence type="ECO:0000259" key="13">
    <source>
        <dbReference type="Pfam" id="PF09334"/>
    </source>
</evidence>
<evidence type="ECO:0000256" key="10">
    <source>
        <dbReference type="RuleBase" id="RU363035"/>
    </source>
</evidence>
<evidence type="ECO:0000259" key="11">
    <source>
        <dbReference type="Pfam" id="PF00133"/>
    </source>
</evidence>
<evidence type="ECO:0000256" key="9">
    <source>
        <dbReference type="HAMAP-Rule" id="MF_00049"/>
    </source>
</evidence>
<dbReference type="GO" id="GO:0005829">
    <property type="term" value="C:cytosol"/>
    <property type="evidence" value="ECO:0007669"/>
    <property type="project" value="TreeGrafter"/>
</dbReference>
<dbReference type="SUPFAM" id="SSF47323">
    <property type="entry name" value="Anticodon-binding domain of a subclass of class I aminoacyl-tRNA synthetases"/>
    <property type="match status" value="1"/>
</dbReference>
<comment type="caution">
    <text evidence="9">Lacks conserved residue(s) required for the propagation of feature annotation.</text>
</comment>
<dbReference type="PROSITE" id="PS00178">
    <property type="entry name" value="AA_TRNA_LIGASE_I"/>
    <property type="match status" value="1"/>
</dbReference>
<evidence type="ECO:0000256" key="6">
    <source>
        <dbReference type="ARBA" id="ARBA00022917"/>
    </source>
</evidence>
<dbReference type="Gene3D" id="3.10.20.590">
    <property type="match status" value="1"/>
</dbReference>
<dbReference type="InterPro" id="IPR002300">
    <property type="entry name" value="aa-tRNA-synth_Ia"/>
</dbReference>
<dbReference type="InterPro" id="IPR009008">
    <property type="entry name" value="Val/Leu/Ile-tRNA-synth_edit"/>
</dbReference>
<dbReference type="InterPro" id="IPR014729">
    <property type="entry name" value="Rossmann-like_a/b/a_fold"/>
</dbReference>
<dbReference type="Pfam" id="PF13603">
    <property type="entry name" value="tRNA-synt_1_2"/>
    <property type="match status" value="1"/>
</dbReference>
<name>A0A1F5Z7T7_9BACT</name>
<sequence length="835" mass="95630">MYQPDLKRARKPFYNLMMFPYPSAEGLHVGNVYAFTGADIYGRFKRMQGFEVFEPIGLDGFGIHSENYALKVGRHPKEQAIVSEKNFYRQLHATGNGFAWENTLETYDPNYYKRTQWIFIQMFKHGLAYRKKSLVNFCPSCKTVLSDEQVIDGHCERCKSLVEKREMEQWFFKITAYGEKLYQNTFKESFKWSGKVKVGQRNWIGRKEGINITYPILSDTGPTKEKITCFTTRPDTNFGATFVVVAPEHDFVATLLNSKLKTQSSKLTEIEKYVKRAKAKSEMERIAEGREKTGVFTGYYAVNQLNDYKMPIFISDFVLGHFGTGAVVGVAGHDARDFQFANKFKLKIIRVVVGKNGDKSEITREEQVQEEEGTMVNSEFLNGMDIHEATEKIMDYLEEKGWGKRVTTYRLRDWCISRQRYWGAPIPMIYCKKCASTAPAQGGWYPVAEKDLPVELPDVSDWKPEGTGKGPLSKVKSFVETKCPNCKGPALRETDVCDTFLDSSWYFLRYPSVNKESDGKNIPWDPDITKKWLPVDQYTGGAEHTVLHLLYARFITMALKDFGYLDFEEPFEQFYAHGLIIAEGAKMSKSRGNVVIPDAYINKYGADTLRTYLMFLGPFDQGGDFRDTGIAGMHRFLNRVWRLGSEVVLNQSEVFLANTSTNKLRVTSSDNHRAQDTLTRSMHKTIKEVTDDIAALKYNTAIAHIMEYVNEISNVKSQMLNLDLIYIKNLLLLLAPFAPFITEELWNNLALGRDSIHIHPWPSFDPKYLKEEKTVIIIQVNGKLRDSLKIASLEAKKQQTVEKEARKSGRVSKYLEGQKIKKTVFVPGKLINFVI</sequence>
<dbReference type="InterPro" id="IPR002302">
    <property type="entry name" value="Leu-tRNA-ligase"/>
</dbReference>
<keyword evidence="2 9" id="KW-0963">Cytoplasm</keyword>
<dbReference type="SUPFAM" id="SSF52374">
    <property type="entry name" value="Nucleotidylyl transferase"/>
    <property type="match status" value="1"/>
</dbReference>
<evidence type="ECO:0000259" key="12">
    <source>
        <dbReference type="Pfam" id="PF08264"/>
    </source>
</evidence>
<dbReference type="GO" id="GO:0002161">
    <property type="term" value="F:aminoacyl-tRNA deacylase activity"/>
    <property type="evidence" value="ECO:0007669"/>
    <property type="project" value="InterPro"/>
</dbReference>
<organism evidence="15 16">
    <name type="scientific">Candidatus Gottesmanbacteria bacterium RIFCSPHIGHO2_01_FULL_40_15</name>
    <dbReference type="NCBI Taxonomy" id="1798376"/>
    <lineage>
        <taxon>Bacteria</taxon>
        <taxon>Candidatus Gottesmaniibacteriota</taxon>
    </lineage>
</organism>
<evidence type="ECO:0000313" key="15">
    <source>
        <dbReference type="EMBL" id="OGG08435.1"/>
    </source>
</evidence>
<accession>A0A1F5Z7T7</accession>
<dbReference type="Pfam" id="PF08264">
    <property type="entry name" value="Anticodon_1"/>
    <property type="match status" value="1"/>
</dbReference>
<feature type="domain" description="Aminoacyl-tRNA synthetase class Ia" evidence="11">
    <location>
        <begin position="411"/>
        <end position="614"/>
    </location>
</feature>
<dbReference type="FunFam" id="1.10.730.10:FF:000002">
    <property type="entry name" value="Leucine--tRNA ligase"/>
    <property type="match status" value="1"/>
</dbReference>
<dbReference type="Gene3D" id="3.40.50.620">
    <property type="entry name" value="HUPs"/>
    <property type="match status" value="2"/>
</dbReference>
<dbReference type="EC" id="6.1.1.4" evidence="9"/>
<comment type="catalytic activity">
    <reaction evidence="8 9">
        <text>tRNA(Leu) + L-leucine + ATP = L-leucyl-tRNA(Leu) + AMP + diphosphate</text>
        <dbReference type="Rhea" id="RHEA:11688"/>
        <dbReference type="Rhea" id="RHEA-COMP:9613"/>
        <dbReference type="Rhea" id="RHEA-COMP:9622"/>
        <dbReference type="ChEBI" id="CHEBI:30616"/>
        <dbReference type="ChEBI" id="CHEBI:33019"/>
        <dbReference type="ChEBI" id="CHEBI:57427"/>
        <dbReference type="ChEBI" id="CHEBI:78442"/>
        <dbReference type="ChEBI" id="CHEBI:78494"/>
        <dbReference type="ChEBI" id="CHEBI:456215"/>
        <dbReference type="EC" id="6.1.1.4"/>
    </reaction>
</comment>
<dbReference type="AlphaFoldDB" id="A0A1F5Z7T7"/>
<proteinExistence type="inferred from homology"/>
<comment type="subcellular location">
    <subcellularLocation>
        <location evidence="9">Cytoplasm</location>
    </subcellularLocation>
</comment>
<feature type="domain" description="Methionyl/Leucyl tRNA synthetase" evidence="13">
    <location>
        <begin position="19"/>
        <end position="160"/>
    </location>
</feature>
<dbReference type="InterPro" id="IPR009080">
    <property type="entry name" value="tRNAsynth_Ia_anticodon-bd"/>
</dbReference>
<keyword evidence="6 9" id="KW-0648">Protein biosynthesis</keyword>
<protein>
    <recommendedName>
        <fullName evidence="9">Leucine--tRNA ligase</fullName>
        <ecNumber evidence="9">6.1.1.4</ecNumber>
    </recommendedName>
    <alternativeName>
        <fullName evidence="9">Leucyl-tRNA synthetase</fullName>
        <shortName evidence="9">LeuRS</shortName>
    </alternativeName>
</protein>
<evidence type="ECO:0000256" key="8">
    <source>
        <dbReference type="ARBA" id="ARBA00047469"/>
    </source>
</evidence>
<dbReference type="InterPro" id="IPR025709">
    <property type="entry name" value="Leu_tRNA-synth_edit"/>
</dbReference>
<dbReference type="InterPro" id="IPR015413">
    <property type="entry name" value="Methionyl/Leucyl_tRNA_Synth"/>
</dbReference>
<evidence type="ECO:0000256" key="3">
    <source>
        <dbReference type="ARBA" id="ARBA00022598"/>
    </source>
</evidence>
<dbReference type="Pfam" id="PF00133">
    <property type="entry name" value="tRNA-synt_1"/>
    <property type="match status" value="1"/>
</dbReference>
<keyword evidence="4 9" id="KW-0547">Nucleotide-binding</keyword>
<feature type="binding site" evidence="9">
    <location>
        <position position="589"/>
    </location>
    <ligand>
        <name>ATP</name>
        <dbReference type="ChEBI" id="CHEBI:30616"/>
    </ligand>
</feature>
<comment type="similarity">
    <text evidence="1 9 10">Belongs to the class-I aminoacyl-tRNA synthetase family.</text>
</comment>
<keyword evidence="7 9" id="KW-0030">Aminoacyl-tRNA synthetase</keyword>
<feature type="domain" description="Leucyl-tRNA synthetase editing" evidence="14">
    <location>
        <begin position="201"/>
        <end position="398"/>
    </location>
</feature>
<dbReference type="NCBIfam" id="TIGR00396">
    <property type="entry name" value="leuS_bact"/>
    <property type="match status" value="1"/>
</dbReference>
<dbReference type="GO" id="GO:0006429">
    <property type="term" value="P:leucyl-tRNA aminoacylation"/>
    <property type="evidence" value="ECO:0007669"/>
    <property type="project" value="UniProtKB-UniRule"/>
</dbReference>
<dbReference type="GO" id="GO:0005524">
    <property type="term" value="F:ATP binding"/>
    <property type="evidence" value="ECO:0007669"/>
    <property type="project" value="UniProtKB-UniRule"/>
</dbReference>
<dbReference type="GO" id="GO:0004823">
    <property type="term" value="F:leucine-tRNA ligase activity"/>
    <property type="evidence" value="ECO:0007669"/>
    <property type="project" value="UniProtKB-UniRule"/>
</dbReference>
<dbReference type="Gene3D" id="1.10.730.10">
    <property type="entry name" value="Isoleucyl-tRNA Synthetase, Domain 1"/>
    <property type="match status" value="1"/>
</dbReference>
<dbReference type="Proteomes" id="UP000177354">
    <property type="component" value="Unassembled WGS sequence"/>
</dbReference>
<dbReference type="PRINTS" id="PR00985">
    <property type="entry name" value="TRNASYNTHLEU"/>
</dbReference>
<evidence type="ECO:0000256" key="1">
    <source>
        <dbReference type="ARBA" id="ARBA00005594"/>
    </source>
</evidence>
<dbReference type="InterPro" id="IPR013155">
    <property type="entry name" value="M/V/L/I-tRNA-synth_anticd-bd"/>
</dbReference>
<evidence type="ECO:0000259" key="14">
    <source>
        <dbReference type="Pfam" id="PF13603"/>
    </source>
</evidence>
<dbReference type="SUPFAM" id="SSF50677">
    <property type="entry name" value="ValRS/IleRS/LeuRS editing domain"/>
    <property type="match status" value="1"/>
</dbReference>
<reference evidence="15 16" key="1">
    <citation type="journal article" date="2016" name="Nat. Commun.">
        <title>Thousands of microbial genomes shed light on interconnected biogeochemical processes in an aquifer system.</title>
        <authorList>
            <person name="Anantharaman K."/>
            <person name="Brown C.T."/>
            <person name="Hug L.A."/>
            <person name="Sharon I."/>
            <person name="Castelle C.J."/>
            <person name="Probst A.J."/>
            <person name="Thomas B.C."/>
            <person name="Singh A."/>
            <person name="Wilkins M.J."/>
            <person name="Karaoz U."/>
            <person name="Brodie E.L."/>
            <person name="Williams K.H."/>
            <person name="Hubbard S.S."/>
            <person name="Banfield J.F."/>
        </authorList>
    </citation>
    <scope>NUCLEOTIDE SEQUENCE [LARGE SCALE GENOMIC DNA]</scope>
</reference>
<dbReference type="EMBL" id="MFJF01000001">
    <property type="protein sequence ID" value="OGG08435.1"/>
    <property type="molecule type" value="Genomic_DNA"/>
</dbReference>
<evidence type="ECO:0000256" key="4">
    <source>
        <dbReference type="ARBA" id="ARBA00022741"/>
    </source>
</evidence>
<gene>
    <name evidence="9" type="primary">leuS</name>
    <name evidence="15" type="ORF">A2777_03090</name>
</gene>
<feature type="domain" description="Methionyl/Valyl/Leucyl/Isoleucyl-tRNA synthetase anticodon-binding" evidence="12">
    <location>
        <begin position="679"/>
        <end position="794"/>
    </location>
</feature>
<feature type="short sequence motif" description="'KMSKS' region" evidence="9">
    <location>
        <begin position="586"/>
        <end position="590"/>
    </location>
</feature>
<dbReference type="InterPro" id="IPR001412">
    <property type="entry name" value="aa-tRNA-synth_I_CS"/>
</dbReference>
<dbReference type="Pfam" id="PF09334">
    <property type="entry name" value="tRNA-synt_1g"/>
    <property type="match status" value="1"/>
</dbReference>
<evidence type="ECO:0000256" key="5">
    <source>
        <dbReference type="ARBA" id="ARBA00022840"/>
    </source>
</evidence>